<dbReference type="EMBL" id="JACHGY010000001">
    <property type="protein sequence ID" value="MBB6430581.1"/>
    <property type="molecule type" value="Genomic_DNA"/>
</dbReference>
<gene>
    <name evidence="1" type="primary">rsmJ</name>
    <name evidence="2" type="ORF">HNQ40_002387</name>
</gene>
<dbReference type="GO" id="GO:0008990">
    <property type="term" value="F:rRNA (guanine-N2-)-methyltransferase activity"/>
    <property type="evidence" value="ECO:0007669"/>
    <property type="project" value="UniProtKB-UniRule"/>
</dbReference>
<dbReference type="SUPFAM" id="SSF53335">
    <property type="entry name" value="S-adenosyl-L-methionine-dependent methyltransferases"/>
    <property type="match status" value="1"/>
</dbReference>
<comment type="function">
    <text evidence="1">Specifically methylates the guanosine in position 1516 of 16S rRNA.</text>
</comment>
<feature type="binding site" evidence="1">
    <location>
        <position position="191"/>
    </location>
    <ligand>
        <name>S-adenosyl-L-methionine</name>
        <dbReference type="ChEBI" id="CHEBI:59789"/>
    </ligand>
</feature>
<keyword evidence="1" id="KW-0698">rRNA processing</keyword>
<keyword evidence="1" id="KW-0963">Cytoplasm</keyword>
<accession>A0A7X0H9G0</accession>
<reference evidence="2 3" key="1">
    <citation type="submission" date="2020-08" db="EMBL/GenBank/DDBJ databases">
        <title>Genomic Encyclopedia of Type Strains, Phase IV (KMG-IV): sequencing the most valuable type-strain genomes for metagenomic binning, comparative biology and taxonomic classification.</title>
        <authorList>
            <person name="Goeker M."/>
        </authorList>
    </citation>
    <scope>NUCLEOTIDE SEQUENCE [LARGE SCALE GENOMIC DNA]</scope>
    <source>
        <strain evidence="2 3">DSM 103725</strain>
    </source>
</reference>
<keyword evidence="1" id="KW-0949">S-adenosyl-L-methionine</keyword>
<comment type="catalytic activity">
    <reaction evidence="1">
        <text>guanosine(1516) in 16S rRNA + S-adenosyl-L-methionine = N(2)-methylguanosine(1516) in 16S rRNA + S-adenosyl-L-homocysteine + H(+)</text>
        <dbReference type="Rhea" id="RHEA:43220"/>
        <dbReference type="Rhea" id="RHEA-COMP:10412"/>
        <dbReference type="Rhea" id="RHEA-COMP:10413"/>
        <dbReference type="ChEBI" id="CHEBI:15378"/>
        <dbReference type="ChEBI" id="CHEBI:57856"/>
        <dbReference type="ChEBI" id="CHEBI:59789"/>
        <dbReference type="ChEBI" id="CHEBI:74269"/>
        <dbReference type="ChEBI" id="CHEBI:74481"/>
        <dbReference type="EC" id="2.1.1.242"/>
    </reaction>
</comment>
<name>A0A7X0H9G0_9BACT</name>
<protein>
    <recommendedName>
        <fullName evidence="1">Ribosomal RNA small subunit methyltransferase J</fullName>
        <ecNumber evidence="1">2.1.1.242</ecNumber>
    </recommendedName>
    <alternativeName>
        <fullName evidence="1">16S rRNA m2G1516 methyltransferase</fullName>
    </alternativeName>
    <alternativeName>
        <fullName evidence="1">rRNA (guanine-N(2)-)-methyltransferase</fullName>
    </alternativeName>
</protein>
<evidence type="ECO:0000313" key="2">
    <source>
        <dbReference type="EMBL" id="MBB6430581.1"/>
    </source>
</evidence>
<proteinExistence type="inferred from homology"/>
<dbReference type="GO" id="GO:0005737">
    <property type="term" value="C:cytoplasm"/>
    <property type="evidence" value="ECO:0007669"/>
    <property type="project" value="UniProtKB-SubCell"/>
</dbReference>
<dbReference type="HAMAP" id="MF_01523">
    <property type="entry name" value="16SrRNA_methyltr_J"/>
    <property type="match status" value="1"/>
</dbReference>
<feature type="binding site" evidence="1">
    <location>
        <begin position="137"/>
        <end position="138"/>
    </location>
    <ligand>
        <name>S-adenosyl-L-methionine</name>
        <dbReference type="ChEBI" id="CHEBI:59789"/>
    </ligand>
</feature>
<evidence type="ECO:0000256" key="1">
    <source>
        <dbReference type="HAMAP-Rule" id="MF_01523"/>
    </source>
</evidence>
<sequence>MPHTPPSIAVSYDQPHQQAWAEAVAAQLGLPIARKFNDPHPMHLAVAEVPVGQAERLELRVVEAGHPLAGGHGVFADLPQLDTTSPAGRSLKTPLLKAVGINKRSGATRPRVLDATAGLGEDTWLLAAAGCTVTAVERHPIVHALLADALQRARLTEPDITDRITLADRTDATDALREAAETSRFDVVLIDPMFPGSPRRKTTERKPMRVLRWLVGEDADADGLLESAMKAASRRVVVKRPKHAPHLAGVEPVAVHSGKGLRFEVIPTS</sequence>
<dbReference type="Proteomes" id="UP000541810">
    <property type="component" value="Unassembled WGS sequence"/>
</dbReference>
<keyword evidence="1 2" id="KW-0808">Transferase</keyword>
<dbReference type="AlphaFoldDB" id="A0A7X0H9G0"/>
<dbReference type="Gene3D" id="3.40.50.150">
    <property type="entry name" value="Vaccinia Virus protein VP39"/>
    <property type="match status" value="1"/>
</dbReference>
<evidence type="ECO:0000313" key="3">
    <source>
        <dbReference type="Proteomes" id="UP000541810"/>
    </source>
</evidence>
<dbReference type="EC" id="2.1.1.242" evidence="1"/>
<dbReference type="PANTHER" id="PTHR36112:SF1">
    <property type="entry name" value="RIBOSOMAL RNA SMALL SUBUNIT METHYLTRANSFERASE J"/>
    <property type="match status" value="1"/>
</dbReference>
<comment type="subcellular location">
    <subcellularLocation>
        <location evidence="1">Cytoplasm</location>
    </subcellularLocation>
</comment>
<comment type="similarity">
    <text evidence="1">Belongs to the methyltransferase superfamily. RsmJ family.</text>
</comment>
<dbReference type="PANTHER" id="PTHR36112">
    <property type="entry name" value="RIBOSOMAL RNA SMALL SUBUNIT METHYLTRANSFERASE J"/>
    <property type="match status" value="1"/>
</dbReference>
<comment type="caution">
    <text evidence="1">Lacks conserved residue(s) required for the propagation of feature annotation.</text>
</comment>
<dbReference type="InterPro" id="IPR007536">
    <property type="entry name" value="16SrRNA_methylTrfase_J"/>
</dbReference>
<comment type="caution">
    <text evidence="2">The sequence shown here is derived from an EMBL/GenBank/DDBJ whole genome shotgun (WGS) entry which is preliminary data.</text>
</comment>
<keyword evidence="3" id="KW-1185">Reference proteome</keyword>
<organism evidence="2 3">
    <name type="scientific">Algisphaera agarilytica</name>
    <dbReference type="NCBI Taxonomy" id="1385975"/>
    <lineage>
        <taxon>Bacteria</taxon>
        <taxon>Pseudomonadati</taxon>
        <taxon>Planctomycetota</taxon>
        <taxon>Phycisphaerae</taxon>
        <taxon>Phycisphaerales</taxon>
        <taxon>Phycisphaeraceae</taxon>
        <taxon>Algisphaera</taxon>
    </lineage>
</organism>
<dbReference type="RefSeq" id="WP_184678088.1">
    <property type="nucleotide sequence ID" value="NZ_JACHGY010000001.1"/>
</dbReference>
<keyword evidence="1 2" id="KW-0489">Methyltransferase</keyword>
<dbReference type="InterPro" id="IPR029063">
    <property type="entry name" value="SAM-dependent_MTases_sf"/>
</dbReference>
<dbReference type="Pfam" id="PF04445">
    <property type="entry name" value="SAM_MT"/>
    <property type="match status" value="1"/>
</dbReference>